<gene>
    <name evidence="4" type="ORF">BSAL_55840</name>
</gene>
<evidence type="ECO:0000256" key="1">
    <source>
        <dbReference type="SAM" id="MobiDB-lite"/>
    </source>
</evidence>
<evidence type="ECO:0000313" key="4">
    <source>
        <dbReference type="EMBL" id="CUE74709.1"/>
    </source>
</evidence>
<evidence type="ECO:0000256" key="3">
    <source>
        <dbReference type="SAM" id="SignalP"/>
    </source>
</evidence>
<name>A0A0S4IR10_BODSA</name>
<dbReference type="SUPFAM" id="SSF55073">
    <property type="entry name" value="Nucleotide cyclase"/>
    <property type="match status" value="1"/>
</dbReference>
<dbReference type="InterPro" id="IPR029787">
    <property type="entry name" value="Nucleotide_cyclase"/>
</dbReference>
<feature type="signal peptide" evidence="3">
    <location>
        <begin position="1"/>
        <end position="24"/>
    </location>
</feature>
<proteinExistence type="predicted"/>
<feature type="region of interest" description="Disordered" evidence="1">
    <location>
        <begin position="417"/>
        <end position="439"/>
    </location>
</feature>
<dbReference type="Proteomes" id="UP000051952">
    <property type="component" value="Unassembled WGS sequence"/>
</dbReference>
<keyword evidence="5" id="KW-1185">Reference proteome</keyword>
<dbReference type="VEuPathDB" id="TriTrypDB:BSAL_55840"/>
<protein>
    <submittedName>
        <fullName evidence="4">Membrane-associated protein, putative</fullName>
    </submittedName>
</protein>
<accession>A0A0S4IR10</accession>
<feature type="transmembrane region" description="Helical" evidence="2">
    <location>
        <begin position="377"/>
        <end position="402"/>
    </location>
</feature>
<sequence>MHLSIKVVVGALLLLVSMITMIACQLPPAMYLQQDASVLAEQAAQVTTSKSLAFNSQHLQRMVAACHVLHRAASRQDILNVEDMLLWVGTVVEKEDFGAGLFSDSGQGIYISAQPSTTTEPIVPGSVYVANLTAGEHYDVALYEVATRSQQKDTWQRVPTSVDWDKFPQVAAWKGSSDSMMGPRWARLVPFSDYSGSVSDHTESGLFYGGPVGDGTNRQYVMFVMRGSWFSQYFTTLSISEHGAALLIDAVSGAFVAGNINDPTGKDNNTQLMPISELRDPRIAPILSAPGSLDNLLTCTPPCTFTYWPYNNEMHPSSEEDNTFFTGPLYRSRVIIHVERVCGASSYDDSELDLRLITALPTDDVIGGFILILRRSLYITTATVIVLVVALLVTIALSLRGLSDVEEEMLRMALMLDPHQHPNPPHSSSPSHASRAGPCDVKRSFSSSLLHAESAFVEVNNIFVAVRALSRQLYTLRAFSTPAMTSFDNANTTGSREADAALRQSIAPYTATLATVESRGLWQVPVTTVVMRFLRPPTHPAATWLYDDLEKAHSYSNAVHAVVHKLVLRIPGASVDGWFGDYVMMHLNGRSRTPNHCIAAVVLAQKCLRAIENKRRRGGASRAVAPYWRPPSVHCGIASMVAHCGFIGPATLRTFTVVSSGPAQARRLSSSRSLLAATFCALRYRFYGRALRIYWPSDAQNIHGGVEWACTGFIFEPCCGDTFCPYPGQLESCGHCSPKNTNAHRCSKATAHQRHGGVEWACTGFIFEPCCGNTFSPYPGHLESCGHCSPTNTNAQRCRNAARRQ</sequence>
<keyword evidence="2" id="KW-0472">Membrane</keyword>
<reference evidence="5" key="1">
    <citation type="submission" date="2015-09" db="EMBL/GenBank/DDBJ databases">
        <authorList>
            <consortium name="Pathogen Informatics"/>
        </authorList>
    </citation>
    <scope>NUCLEOTIDE SEQUENCE [LARGE SCALE GENOMIC DNA]</scope>
    <source>
        <strain evidence="5">Lake Konstanz</strain>
    </source>
</reference>
<feature type="chain" id="PRO_5006621478" evidence="3">
    <location>
        <begin position="25"/>
        <end position="805"/>
    </location>
</feature>
<evidence type="ECO:0000313" key="5">
    <source>
        <dbReference type="Proteomes" id="UP000051952"/>
    </source>
</evidence>
<keyword evidence="2" id="KW-0812">Transmembrane</keyword>
<keyword evidence="3" id="KW-0732">Signal</keyword>
<dbReference type="EMBL" id="CYKH01000167">
    <property type="protein sequence ID" value="CUE74709.1"/>
    <property type="molecule type" value="Genomic_DNA"/>
</dbReference>
<dbReference type="AlphaFoldDB" id="A0A0S4IR10"/>
<dbReference type="PROSITE" id="PS51257">
    <property type="entry name" value="PROKAR_LIPOPROTEIN"/>
    <property type="match status" value="1"/>
</dbReference>
<keyword evidence="2" id="KW-1133">Transmembrane helix</keyword>
<evidence type="ECO:0000256" key="2">
    <source>
        <dbReference type="SAM" id="Phobius"/>
    </source>
</evidence>
<organism evidence="4 5">
    <name type="scientific">Bodo saltans</name>
    <name type="common">Flagellated protozoan</name>
    <dbReference type="NCBI Taxonomy" id="75058"/>
    <lineage>
        <taxon>Eukaryota</taxon>
        <taxon>Discoba</taxon>
        <taxon>Euglenozoa</taxon>
        <taxon>Kinetoplastea</taxon>
        <taxon>Metakinetoplastina</taxon>
        <taxon>Eubodonida</taxon>
        <taxon>Bodonidae</taxon>
        <taxon>Bodo</taxon>
    </lineage>
</organism>